<comment type="caution">
    <text evidence="2">The sequence shown here is derived from an EMBL/GenBank/DDBJ whole genome shotgun (WGS) entry which is preliminary data.</text>
</comment>
<dbReference type="RefSeq" id="WP_189359643.1">
    <property type="nucleotide sequence ID" value="NZ_BMWZ01000002.1"/>
</dbReference>
<gene>
    <name evidence="2" type="ORF">GCM10007028_09630</name>
</gene>
<keyword evidence="3" id="KW-1185">Reference proteome</keyword>
<accession>A0A918QVV0</accession>
<proteinExistence type="predicted"/>
<protein>
    <submittedName>
        <fullName evidence="2">Uncharacterized protein</fullName>
    </submittedName>
</protein>
<evidence type="ECO:0000313" key="3">
    <source>
        <dbReference type="Proteomes" id="UP000636004"/>
    </source>
</evidence>
<name>A0A918QVV0_9FLAO</name>
<evidence type="ECO:0000313" key="2">
    <source>
        <dbReference type="EMBL" id="GGZ74379.1"/>
    </source>
</evidence>
<keyword evidence="1" id="KW-0812">Transmembrane</keyword>
<keyword evidence="1" id="KW-1133">Transmembrane helix</keyword>
<keyword evidence="1" id="KW-0472">Membrane</keyword>
<dbReference type="Proteomes" id="UP000636004">
    <property type="component" value="Unassembled WGS sequence"/>
</dbReference>
<dbReference type="AlphaFoldDB" id="A0A918QVV0"/>
<sequence length="281" mass="33006">MSVRTIDNKQQYFHGYATANDKKYYFKDLQNLIKLKNTNSGYHKIILFIAISEVRKISASDANFVKIVKEIFCKHPVIELREIYFKSNIGRDFSSYHSIYQKVKKNAHSNDYIFFQNRSGFGPFQPKWYLKFTQQFEKFDAIAMCGSTINFSGLPNEDSVHIQTYALLTKVFHMDMIETDFPGKNETDRKGVIVNGEIGLSQFFIKNDYFITCMEWPDHKISNQTTPIEEVDIKRKVKKKHAFYHRLYFKKNMVFGINQITIGISLWGAFLFQNLKRKQAS</sequence>
<organism evidence="2 3">
    <name type="scientific">Algibacter mikhailovii</name>
    <dbReference type="NCBI Taxonomy" id="425498"/>
    <lineage>
        <taxon>Bacteria</taxon>
        <taxon>Pseudomonadati</taxon>
        <taxon>Bacteroidota</taxon>
        <taxon>Flavobacteriia</taxon>
        <taxon>Flavobacteriales</taxon>
        <taxon>Flavobacteriaceae</taxon>
        <taxon>Algibacter</taxon>
    </lineage>
</organism>
<evidence type="ECO:0000256" key="1">
    <source>
        <dbReference type="SAM" id="Phobius"/>
    </source>
</evidence>
<reference evidence="2" key="1">
    <citation type="journal article" date="2014" name="Int. J. Syst. Evol. Microbiol.">
        <title>Complete genome sequence of Corynebacterium casei LMG S-19264T (=DSM 44701T), isolated from a smear-ripened cheese.</title>
        <authorList>
            <consortium name="US DOE Joint Genome Institute (JGI-PGF)"/>
            <person name="Walter F."/>
            <person name="Albersmeier A."/>
            <person name="Kalinowski J."/>
            <person name="Ruckert C."/>
        </authorList>
    </citation>
    <scope>NUCLEOTIDE SEQUENCE</scope>
    <source>
        <strain evidence="2">KCTC 12710</strain>
    </source>
</reference>
<reference evidence="2" key="2">
    <citation type="submission" date="2020-09" db="EMBL/GenBank/DDBJ databases">
        <authorList>
            <person name="Sun Q."/>
            <person name="Kim S."/>
        </authorList>
    </citation>
    <scope>NUCLEOTIDE SEQUENCE</scope>
    <source>
        <strain evidence="2">KCTC 12710</strain>
    </source>
</reference>
<feature type="transmembrane region" description="Helical" evidence="1">
    <location>
        <begin position="253"/>
        <end position="272"/>
    </location>
</feature>
<dbReference type="EMBL" id="BMWZ01000002">
    <property type="protein sequence ID" value="GGZ74379.1"/>
    <property type="molecule type" value="Genomic_DNA"/>
</dbReference>